<proteinExistence type="predicted"/>
<evidence type="ECO:0000313" key="1">
    <source>
        <dbReference type="EMBL" id="EYC41549.1"/>
    </source>
</evidence>
<name>A0A016WP46_9BILA</name>
<gene>
    <name evidence="1" type="primary">Acey_s0565.g7</name>
    <name evidence="1" type="ORF">Y032_0565g7</name>
</gene>
<sequence length="174" mass="19603">MRQSESPDYALSSLTMVYTQEAGLDDRRILRAFISTGWRIIILLQETYKSILSRAIFKFALRRSDESEFLCLVSSMFLRLMPSTNLPDQLKKKEFDIRKQSEELRPGLLSAEQLRSPAHLWIFSSLLNSEHSALPSAENPIHTSSLLFSLPFSAAISGPAVLLPFENTVVSPVS</sequence>
<dbReference type="EMBL" id="JARK01000165">
    <property type="protein sequence ID" value="EYC41549.1"/>
    <property type="molecule type" value="Genomic_DNA"/>
</dbReference>
<dbReference type="AlphaFoldDB" id="A0A016WP46"/>
<dbReference type="Proteomes" id="UP000024635">
    <property type="component" value="Unassembled WGS sequence"/>
</dbReference>
<reference evidence="2" key="1">
    <citation type="journal article" date="2015" name="Nat. Genet.">
        <title>The genome and transcriptome of the zoonotic hookworm Ancylostoma ceylanicum identify infection-specific gene families.</title>
        <authorList>
            <person name="Schwarz E.M."/>
            <person name="Hu Y."/>
            <person name="Antoshechkin I."/>
            <person name="Miller M.M."/>
            <person name="Sternberg P.W."/>
            <person name="Aroian R.V."/>
        </authorList>
    </citation>
    <scope>NUCLEOTIDE SEQUENCE</scope>
    <source>
        <strain evidence="2">HY135</strain>
    </source>
</reference>
<accession>A0A016WP46</accession>
<comment type="caution">
    <text evidence="1">The sequence shown here is derived from an EMBL/GenBank/DDBJ whole genome shotgun (WGS) entry which is preliminary data.</text>
</comment>
<protein>
    <submittedName>
        <fullName evidence="1">Uncharacterized protein</fullName>
    </submittedName>
</protein>
<evidence type="ECO:0000313" key="2">
    <source>
        <dbReference type="Proteomes" id="UP000024635"/>
    </source>
</evidence>
<organism evidence="1 2">
    <name type="scientific">Ancylostoma ceylanicum</name>
    <dbReference type="NCBI Taxonomy" id="53326"/>
    <lineage>
        <taxon>Eukaryota</taxon>
        <taxon>Metazoa</taxon>
        <taxon>Ecdysozoa</taxon>
        <taxon>Nematoda</taxon>
        <taxon>Chromadorea</taxon>
        <taxon>Rhabditida</taxon>
        <taxon>Rhabditina</taxon>
        <taxon>Rhabditomorpha</taxon>
        <taxon>Strongyloidea</taxon>
        <taxon>Ancylostomatidae</taxon>
        <taxon>Ancylostomatinae</taxon>
        <taxon>Ancylostoma</taxon>
    </lineage>
</organism>
<keyword evidence="2" id="KW-1185">Reference proteome</keyword>